<dbReference type="AlphaFoldDB" id="A0A1I2IAB8"/>
<name>A0A1I2IAB8_9BACT</name>
<gene>
    <name evidence="2" type="ORF">SAMN02745121_08527</name>
</gene>
<proteinExistence type="predicted"/>
<evidence type="ECO:0000256" key="1">
    <source>
        <dbReference type="SAM" id="MobiDB-lite"/>
    </source>
</evidence>
<dbReference type="Proteomes" id="UP000199400">
    <property type="component" value="Unassembled WGS sequence"/>
</dbReference>
<feature type="region of interest" description="Disordered" evidence="1">
    <location>
        <begin position="24"/>
        <end position="51"/>
    </location>
</feature>
<protein>
    <submittedName>
        <fullName evidence="2">Uncharacterized protein</fullName>
    </submittedName>
</protein>
<accession>A0A1I2IAB8</accession>
<evidence type="ECO:0000313" key="2">
    <source>
        <dbReference type="EMBL" id="SFF38603.1"/>
    </source>
</evidence>
<keyword evidence="3" id="KW-1185">Reference proteome</keyword>
<evidence type="ECO:0000313" key="3">
    <source>
        <dbReference type="Proteomes" id="UP000199400"/>
    </source>
</evidence>
<organism evidence="2 3">
    <name type="scientific">Nannocystis exedens</name>
    <dbReference type="NCBI Taxonomy" id="54"/>
    <lineage>
        <taxon>Bacteria</taxon>
        <taxon>Pseudomonadati</taxon>
        <taxon>Myxococcota</taxon>
        <taxon>Polyangia</taxon>
        <taxon>Nannocystales</taxon>
        <taxon>Nannocystaceae</taxon>
        <taxon>Nannocystis</taxon>
    </lineage>
</organism>
<sequence>MVVFRLSKYPGCESAPNFWRFQPGSTRGASLGAGPAVRRRTTDRYLAPPTP</sequence>
<dbReference type="EMBL" id="FOMX01000058">
    <property type="protein sequence ID" value="SFF38603.1"/>
    <property type="molecule type" value="Genomic_DNA"/>
</dbReference>
<reference evidence="3" key="1">
    <citation type="submission" date="2016-10" db="EMBL/GenBank/DDBJ databases">
        <authorList>
            <person name="Varghese N."/>
            <person name="Submissions S."/>
        </authorList>
    </citation>
    <scope>NUCLEOTIDE SEQUENCE [LARGE SCALE GENOMIC DNA]</scope>
    <source>
        <strain evidence="3">ATCC 25963</strain>
    </source>
</reference>